<name>A0A6A5EDF3_PERFL</name>
<dbReference type="Proteomes" id="UP000465112">
    <property type="component" value="Chromosome 16"/>
</dbReference>
<dbReference type="AlphaFoldDB" id="A0A6A5EDF3"/>
<gene>
    <name evidence="1" type="ORF">PFLUV_G00195400</name>
</gene>
<accession>A0A6A5EDF3</accession>
<proteinExistence type="predicted"/>
<dbReference type="EMBL" id="VHII01000016">
    <property type="protein sequence ID" value="KAF1378910.1"/>
    <property type="molecule type" value="Genomic_DNA"/>
</dbReference>
<protein>
    <submittedName>
        <fullName evidence="1">Uncharacterized protein</fullName>
    </submittedName>
</protein>
<comment type="caution">
    <text evidence="1">The sequence shown here is derived from an EMBL/GenBank/DDBJ whole genome shotgun (WGS) entry which is preliminary data.</text>
</comment>
<evidence type="ECO:0000313" key="1">
    <source>
        <dbReference type="EMBL" id="KAF1378910.1"/>
    </source>
</evidence>
<organism evidence="1 2">
    <name type="scientific">Perca fluviatilis</name>
    <name type="common">European perch</name>
    <dbReference type="NCBI Taxonomy" id="8168"/>
    <lineage>
        <taxon>Eukaryota</taxon>
        <taxon>Metazoa</taxon>
        <taxon>Chordata</taxon>
        <taxon>Craniata</taxon>
        <taxon>Vertebrata</taxon>
        <taxon>Euteleostomi</taxon>
        <taxon>Actinopterygii</taxon>
        <taxon>Neopterygii</taxon>
        <taxon>Teleostei</taxon>
        <taxon>Neoteleostei</taxon>
        <taxon>Acanthomorphata</taxon>
        <taxon>Eupercaria</taxon>
        <taxon>Perciformes</taxon>
        <taxon>Percoidei</taxon>
        <taxon>Percidae</taxon>
        <taxon>Percinae</taxon>
        <taxon>Perca</taxon>
    </lineage>
</organism>
<reference evidence="1 2" key="1">
    <citation type="submission" date="2019-06" db="EMBL/GenBank/DDBJ databases">
        <title>A chromosome-scale genome assembly of the European perch, Perca fluviatilis.</title>
        <authorList>
            <person name="Roques C."/>
            <person name="Zahm M."/>
            <person name="Cabau C."/>
            <person name="Klopp C."/>
            <person name="Bouchez O."/>
            <person name="Donnadieu C."/>
            <person name="Kuhl H."/>
            <person name="Gislard M."/>
            <person name="Guendouz S."/>
            <person name="Journot L."/>
            <person name="Haffray P."/>
            <person name="Bestin A."/>
            <person name="Morvezen R."/>
            <person name="Feron R."/>
            <person name="Wen M."/>
            <person name="Jouanno E."/>
            <person name="Herpin A."/>
            <person name="Schartl M."/>
            <person name="Postlethwait J."/>
            <person name="Schaerlinger B."/>
            <person name="Chardard D."/>
            <person name="Lecocq T."/>
            <person name="Poncet C."/>
            <person name="Jaffrelo L."/>
            <person name="Lampietro C."/>
            <person name="Guiguen Y."/>
        </authorList>
    </citation>
    <scope>NUCLEOTIDE SEQUENCE [LARGE SCALE GENOMIC DNA]</scope>
    <source>
        <tissue evidence="1">Blood</tissue>
    </source>
</reference>
<keyword evidence="2" id="KW-1185">Reference proteome</keyword>
<evidence type="ECO:0000313" key="2">
    <source>
        <dbReference type="Proteomes" id="UP000465112"/>
    </source>
</evidence>
<sequence>MLDMLFVLPCVRFCSINHTPKHNCSYRHLHWSQASHLHSPLHLLFTYGNYKFFLRLKVMPFLQSGNPFHESSFFRLSFNASRGC</sequence>